<dbReference type="OrthoDB" id="9805018at2"/>
<organism evidence="8 9">
    <name type="scientific">Maribacter vaceletii</name>
    <dbReference type="NCBI Taxonomy" id="1206816"/>
    <lineage>
        <taxon>Bacteria</taxon>
        <taxon>Pseudomonadati</taxon>
        <taxon>Bacteroidota</taxon>
        <taxon>Flavobacteriia</taxon>
        <taxon>Flavobacteriales</taxon>
        <taxon>Flavobacteriaceae</taxon>
        <taxon>Maribacter</taxon>
    </lineage>
</organism>
<feature type="transmembrane region" description="Helical" evidence="6">
    <location>
        <begin position="335"/>
        <end position="359"/>
    </location>
</feature>
<dbReference type="PANTHER" id="PTHR33406">
    <property type="entry name" value="MEMBRANE PROTEIN MJ1562-RELATED"/>
    <property type="match status" value="1"/>
</dbReference>
<evidence type="ECO:0000259" key="7">
    <source>
        <dbReference type="PROSITE" id="PS50156"/>
    </source>
</evidence>
<feature type="transmembrane region" description="Helical" evidence="6">
    <location>
        <begin position="207"/>
        <end position="226"/>
    </location>
</feature>
<dbReference type="PROSITE" id="PS50156">
    <property type="entry name" value="SSD"/>
    <property type="match status" value="2"/>
</dbReference>
<feature type="transmembrane region" description="Helical" evidence="6">
    <location>
        <begin position="647"/>
        <end position="667"/>
    </location>
</feature>
<name>A0A495DUN3_9FLAO</name>
<keyword evidence="3 6" id="KW-0812">Transmembrane</keyword>
<keyword evidence="5 6" id="KW-0472">Membrane</keyword>
<keyword evidence="4 6" id="KW-1133">Transmembrane helix</keyword>
<dbReference type="RefSeq" id="WP_121068662.1">
    <property type="nucleotide sequence ID" value="NZ_RBIQ01000010.1"/>
</dbReference>
<feature type="transmembrane region" description="Helical" evidence="6">
    <location>
        <begin position="260"/>
        <end position="284"/>
    </location>
</feature>
<keyword evidence="9" id="KW-1185">Reference proteome</keyword>
<keyword evidence="2" id="KW-1003">Cell membrane</keyword>
<accession>A0A495DUN3</accession>
<feature type="domain" description="SSD" evidence="7">
    <location>
        <begin position="617"/>
        <end position="728"/>
    </location>
</feature>
<comment type="caution">
    <text evidence="8">The sequence shown here is derived from an EMBL/GenBank/DDBJ whole genome shotgun (WGS) entry which is preliminary data.</text>
</comment>
<feature type="transmembrane region" description="Helical" evidence="6">
    <location>
        <begin position="619"/>
        <end position="641"/>
    </location>
</feature>
<evidence type="ECO:0000256" key="6">
    <source>
        <dbReference type="SAM" id="Phobius"/>
    </source>
</evidence>
<protein>
    <recommendedName>
        <fullName evidence="7">SSD domain-containing protein</fullName>
    </recommendedName>
</protein>
<feature type="transmembrane region" description="Helical" evidence="6">
    <location>
        <begin position="233"/>
        <end position="254"/>
    </location>
</feature>
<dbReference type="EMBL" id="RBIQ01000010">
    <property type="protein sequence ID" value="RKR07889.1"/>
    <property type="molecule type" value="Genomic_DNA"/>
</dbReference>
<sequence>MHTLIAAKKSIVTVFIALAAISAFLLGNLKFTFDFDQFFPIGDPDLLFYQEFMEEFGTDDNFLLIAVENDDTVFKKEFLERFHQFSLDAEKFSYTKNSSSLTTLFYPLKTSFGYTKIPVIHIKDSTKYAKDWKKIQTDSIFTNSLIDTKGTSLVVAIETEDNLDYENCLLFLEEVRKSLKNNNIEEYHFLGRAYFYEAFVAMQKRELLVTSALSALLVLLVLLIVYRKIAVVAIAFSSIVMALLLFLGLLSILGKELNTLSSFFPILLLIVGSADVIHIMDSYLEKLHQNIEKNTAIITTLKEVGLTTLLTSVTTAIGFLSLVTSKLMPIKDFGLNSAIGVMVAYITVIFFTSALLLIINKKHLLSKKNSTDQWGFYLQKINVFTRKKPKTILYSASLFGIICFWGVSIINTNYEFQASFPKNSKLADDFSFYQEKYSGFRPLEVAVITKGNNKITDFKVLQEIDKMEAQLNSFKDIGEVTSVNILFKGINKAHNLNKKEFFSLPKDQKTYLAYKKDIKKIARKQLQKFVNKSETKGRISAKVLDIGTDSLIQVYNSLNNFIATKTDTSLVKFRLTGKGMLLDKNSVYIRKSLLQGLGIGLLLVGIIMVILFKDLKLLLISLIPNILPLLFAGALLGFLGIPLEATISIIFAIVFGIAVDDTIHFLGRYKLSRHNGLNKEQAIEKTFKETGRALVITTLLLFFGFMVLVFSVHLPSITIGLLLSATLLTALILDLLLLPVLIRKWIKN</sequence>
<dbReference type="Pfam" id="PF03176">
    <property type="entry name" value="MMPL"/>
    <property type="match status" value="2"/>
</dbReference>
<evidence type="ECO:0000256" key="1">
    <source>
        <dbReference type="ARBA" id="ARBA00004651"/>
    </source>
</evidence>
<dbReference type="InterPro" id="IPR050545">
    <property type="entry name" value="Mycobact_MmpL"/>
</dbReference>
<dbReference type="InterPro" id="IPR000731">
    <property type="entry name" value="SSD"/>
</dbReference>
<evidence type="ECO:0000256" key="5">
    <source>
        <dbReference type="ARBA" id="ARBA00023136"/>
    </source>
</evidence>
<feature type="domain" description="SSD" evidence="7">
    <location>
        <begin position="228"/>
        <end position="358"/>
    </location>
</feature>
<evidence type="ECO:0000256" key="3">
    <source>
        <dbReference type="ARBA" id="ARBA00022692"/>
    </source>
</evidence>
<gene>
    <name evidence="8" type="ORF">CLV91_2650</name>
</gene>
<dbReference type="PANTHER" id="PTHR33406:SF12">
    <property type="entry name" value="BLR2997 PROTEIN"/>
    <property type="match status" value="1"/>
</dbReference>
<dbReference type="InterPro" id="IPR004869">
    <property type="entry name" value="MMPL_dom"/>
</dbReference>
<evidence type="ECO:0000256" key="2">
    <source>
        <dbReference type="ARBA" id="ARBA00022475"/>
    </source>
</evidence>
<feature type="transmembrane region" description="Helical" evidence="6">
    <location>
        <begin position="593"/>
        <end position="612"/>
    </location>
</feature>
<dbReference type="AlphaFoldDB" id="A0A495DUN3"/>
<proteinExistence type="predicted"/>
<feature type="transmembrane region" description="Helical" evidence="6">
    <location>
        <begin position="12"/>
        <end position="31"/>
    </location>
</feature>
<evidence type="ECO:0000313" key="9">
    <source>
        <dbReference type="Proteomes" id="UP000269412"/>
    </source>
</evidence>
<comment type="subcellular location">
    <subcellularLocation>
        <location evidence="1">Cell membrane</location>
        <topology evidence="1">Multi-pass membrane protein</topology>
    </subcellularLocation>
</comment>
<dbReference type="GO" id="GO:0005886">
    <property type="term" value="C:plasma membrane"/>
    <property type="evidence" value="ECO:0007669"/>
    <property type="project" value="UniProtKB-SubCell"/>
</dbReference>
<evidence type="ECO:0000256" key="4">
    <source>
        <dbReference type="ARBA" id="ARBA00022989"/>
    </source>
</evidence>
<feature type="transmembrane region" description="Helical" evidence="6">
    <location>
        <begin position="392"/>
        <end position="410"/>
    </location>
</feature>
<feature type="transmembrane region" description="Helical" evidence="6">
    <location>
        <begin position="693"/>
        <end position="713"/>
    </location>
</feature>
<feature type="transmembrane region" description="Helical" evidence="6">
    <location>
        <begin position="719"/>
        <end position="742"/>
    </location>
</feature>
<feature type="transmembrane region" description="Helical" evidence="6">
    <location>
        <begin position="304"/>
        <end position="323"/>
    </location>
</feature>
<reference evidence="8 9" key="1">
    <citation type="submission" date="2018-10" db="EMBL/GenBank/DDBJ databases">
        <title>Genomic Encyclopedia of Archaeal and Bacterial Type Strains, Phase II (KMG-II): from individual species to whole genera.</title>
        <authorList>
            <person name="Goeker M."/>
        </authorList>
    </citation>
    <scope>NUCLEOTIDE SEQUENCE [LARGE SCALE GENOMIC DNA]</scope>
    <source>
        <strain evidence="8 9">DSM 25230</strain>
    </source>
</reference>
<dbReference type="SUPFAM" id="SSF82866">
    <property type="entry name" value="Multidrug efflux transporter AcrB transmembrane domain"/>
    <property type="match status" value="2"/>
</dbReference>
<dbReference type="Gene3D" id="1.20.1640.10">
    <property type="entry name" value="Multidrug efflux transporter AcrB transmembrane domain"/>
    <property type="match status" value="2"/>
</dbReference>
<dbReference type="Proteomes" id="UP000269412">
    <property type="component" value="Unassembled WGS sequence"/>
</dbReference>
<evidence type="ECO:0000313" key="8">
    <source>
        <dbReference type="EMBL" id="RKR07889.1"/>
    </source>
</evidence>